<feature type="domain" description="RNA 3'-terminal phosphate cyclase insert" evidence="1">
    <location>
        <begin position="59"/>
        <end position="119"/>
    </location>
</feature>
<dbReference type="InterPro" id="IPR037136">
    <property type="entry name" value="RNA3'_phos_cyclase_dom_sf"/>
</dbReference>
<evidence type="ECO:0000259" key="1">
    <source>
        <dbReference type="Pfam" id="PF05189"/>
    </source>
</evidence>
<evidence type="ECO:0000313" key="3">
    <source>
        <dbReference type="Proteomes" id="UP000289340"/>
    </source>
</evidence>
<dbReference type="InterPro" id="IPR013791">
    <property type="entry name" value="RNA3'-term_phos_cycl_insert"/>
</dbReference>
<dbReference type="EMBL" id="QZWG01000007">
    <property type="protein sequence ID" value="RZC03966.1"/>
    <property type="molecule type" value="Genomic_DNA"/>
</dbReference>
<gene>
    <name evidence="2" type="ORF">D0Y65_018558</name>
</gene>
<dbReference type="PANTHER" id="PTHR11096:SF1">
    <property type="entry name" value="RNA 3'-TERMINAL PHOSPHATE CYCLASE-LIKE PROTEIN"/>
    <property type="match status" value="1"/>
</dbReference>
<protein>
    <submittedName>
        <fullName evidence="2">Putative RNA 3'-terminal phosphate cyclase-like protein</fullName>
    </submittedName>
</protein>
<sequence>MYEQFRRCTYQCPTWVMLMSSLMPNLFAKSQGSPLVHLQLGTQNGENGLLWLKGITLCSPGYGISLVVEITSGCFISADTVVSQVRDEDTSGLAGDAKRDLMPPEDVGVGIVNALLGKIAQSGVVDSSHQGLLFLLCALCPQDVSKVRVGKLSQHGVETQT</sequence>
<evidence type="ECO:0000313" key="2">
    <source>
        <dbReference type="EMBL" id="RZC03966.1"/>
    </source>
</evidence>
<name>A0A445JZP8_GLYSO</name>
<dbReference type="GO" id="GO:0005730">
    <property type="term" value="C:nucleolus"/>
    <property type="evidence" value="ECO:0007669"/>
    <property type="project" value="TreeGrafter"/>
</dbReference>
<dbReference type="PANTHER" id="PTHR11096">
    <property type="entry name" value="RNA 3' TERMINAL PHOSPHATE CYCLASE"/>
    <property type="match status" value="1"/>
</dbReference>
<dbReference type="InterPro" id="IPR000228">
    <property type="entry name" value="RNA3'_term_phos_cyc"/>
</dbReference>
<keyword evidence="3" id="KW-1185">Reference proteome</keyword>
<organism evidence="2 3">
    <name type="scientific">Glycine soja</name>
    <name type="common">Wild soybean</name>
    <dbReference type="NCBI Taxonomy" id="3848"/>
    <lineage>
        <taxon>Eukaryota</taxon>
        <taxon>Viridiplantae</taxon>
        <taxon>Streptophyta</taxon>
        <taxon>Embryophyta</taxon>
        <taxon>Tracheophyta</taxon>
        <taxon>Spermatophyta</taxon>
        <taxon>Magnoliopsida</taxon>
        <taxon>eudicotyledons</taxon>
        <taxon>Gunneridae</taxon>
        <taxon>Pentapetalae</taxon>
        <taxon>rosids</taxon>
        <taxon>fabids</taxon>
        <taxon>Fabales</taxon>
        <taxon>Fabaceae</taxon>
        <taxon>Papilionoideae</taxon>
        <taxon>50 kb inversion clade</taxon>
        <taxon>NPAAA clade</taxon>
        <taxon>indigoferoid/millettioid clade</taxon>
        <taxon>Phaseoleae</taxon>
        <taxon>Glycine</taxon>
        <taxon>Glycine subgen. Soja</taxon>
    </lineage>
</organism>
<proteinExistence type="predicted"/>
<dbReference type="Pfam" id="PF05189">
    <property type="entry name" value="RTC_insert"/>
    <property type="match status" value="1"/>
</dbReference>
<dbReference type="GO" id="GO:0000479">
    <property type="term" value="P:endonucleolytic cleavage of tricistronic rRNA transcript (SSU-rRNA, 5.8S rRNA, LSU-rRNA)"/>
    <property type="evidence" value="ECO:0007669"/>
    <property type="project" value="TreeGrafter"/>
</dbReference>
<dbReference type="GO" id="GO:0004521">
    <property type="term" value="F:RNA endonuclease activity"/>
    <property type="evidence" value="ECO:0007669"/>
    <property type="project" value="TreeGrafter"/>
</dbReference>
<reference evidence="2 3" key="1">
    <citation type="submission" date="2018-09" db="EMBL/GenBank/DDBJ databases">
        <title>A high-quality reference genome of wild soybean provides a powerful tool to mine soybean genomes.</title>
        <authorList>
            <person name="Xie M."/>
            <person name="Chung C.Y.L."/>
            <person name="Li M.-W."/>
            <person name="Wong F.-L."/>
            <person name="Chan T.-F."/>
            <person name="Lam H.-M."/>
        </authorList>
    </citation>
    <scope>NUCLEOTIDE SEQUENCE [LARGE SCALE GENOMIC DNA]</scope>
    <source>
        <strain evidence="3">cv. W05</strain>
        <tissue evidence="2">Hypocotyl of etiolated seedlings</tissue>
    </source>
</reference>
<dbReference type="AlphaFoldDB" id="A0A445JZP8"/>
<comment type="caution">
    <text evidence="2">The sequence shown here is derived from an EMBL/GenBank/DDBJ whole genome shotgun (WGS) entry which is preliminary data.</text>
</comment>
<dbReference type="Gene3D" id="3.65.10.20">
    <property type="entry name" value="RNA 3'-terminal phosphate cyclase domain"/>
    <property type="match status" value="1"/>
</dbReference>
<dbReference type="Proteomes" id="UP000289340">
    <property type="component" value="Chromosome 7"/>
</dbReference>
<accession>A0A445JZP8</accession>